<dbReference type="NCBIfam" id="TIGR01552">
    <property type="entry name" value="phd_fam"/>
    <property type="match status" value="1"/>
</dbReference>
<dbReference type="EMBL" id="RFFM01000009">
    <property type="protein sequence ID" value="RMH87657.1"/>
    <property type="molecule type" value="Genomic_DNA"/>
</dbReference>
<dbReference type="Proteomes" id="UP000269774">
    <property type="component" value="Unassembled WGS sequence"/>
</dbReference>
<dbReference type="OrthoDB" id="72009at2"/>
<dbReference type="RefSeq" id="WP_122168701.1">
    <property type="nucleotide sequence ID" value="NZ_JAMOIB010000012.1"/>
</dbReference>
<dbReference type="InterPro" id="IPR036165">
    <property type="entry name" value="YefM-like_sf"/>
</dbReference>
<dbReference type="Gene3D" id="3.40.1620.10">
    <property type="entry name" value="YefM-like domain"/>
    <property type="match status" value="1"/>
</dbReference>
<feature type="region of interest" description="Disordered" evidence="3">
    <location>
        <begin position="1"/>
        <end position="24"/>
    </location>
</feature>
<protein>
    <recommendedName>
        <fullName evidence="2">Antitoxin</fullName>
    </recommendedName>
</protein>
<dbReference type="SUPFAM" id="SSF143120">
    <property type="entry name" value="YefM-like"/>
    <property type="match status" value="1"/>
</dbReference>
<accession>A0A3M2HN09</accession>
<evidence type="ECO:0000313" key="4">
    <source>
        <dbReference type="EMBL" id="RMH87657.1"/>
    </source>
</evidence>
<comment type="similarity">
    <text evidence="1 2">Belongs to the phD/YefM antitoxin family.</text>
</comment>
<evidence type="ECO:0000256" key="2">
    <source>
        <dbReference type="RuleBase" id="RU362080"/>
    </source>
</evidence>
<comment type="caution">
    <text evidence="4">The sequence shown here is derived from an EMBL/GenBank/DDBJ whole genome shotgun (WGS) entry which is preliminary data.</text>
</comment>
<gene>
    <name evidence="4" type="ORF">EA797_20610</name>
</gene>
<organism evidence="4 5">
    <name type="scientific">Stutzerimonas zhaodongensis</name>
    <dbReference type="NCBI Taxonomy" id="1176257"/>
    <lineage>
        <taxon>Bacteria</taxon>
        <taxon>Pseudomonadati</taxon>
        <taxon>Pseudomonadota</taxon>
        <taxon>Gammaproteobacteria</taxon>
        <taxon>Pseudomonadales</taxon>
        <taxon>Pseudomonadaceae</taxon>
        <taxon>Stutzerimonas</taxon>
    </lineage>
</organism>
<reference evidence="4 5" key="1">
    <citation type="submission" date="2018-10" db="EMBL/GenBank/DDBJ databases">
        <title>Pseudomonas zhaodongensis NEAU-ST5-21(T) genome.</title>
        <authorList>
            <person name="Peng J."/>
            <person name="Liu Z.-P."/>
        </authorList>
    </citation>
    <scope>NUCLEOTIDE SEQUENCE [LARGE SCALE GENOMIC DNA]</scope>
    <source>
        <strain evidence="4 5">NEAU-ST5-21</strain>
    </source>
</reference>
<name>A0A3M2HN09_9GAMM</name>
<evidence type="ECO:0000256" key="3">
    <source>
        <dbReference type="SAM" id="MobiDB-lite"/>
    </source>
</evidence>
<dbReference type="InterPro" id="IPR006442">
    <property type="entry name" value="Antitoxin_Phd/YefM"/>
</dbReference>
<comment type="function">
    <text evidence="2">Antitoxin component of a type II toxin-antitoxin (TA) system.</text>
</comment>
<proteinExistence type="inferred from homology"/>
<sequence>MPTTLSSREFDQDTSGAKRAALSGPVFITDRGRPAHVLLSIEEYQRLAGGNASIIDLLAMPGAEDIAFEPPRSQIQTRQVDPS</sequence>
<evidence type="ECO:0000313" key="5">
    <source>
        <dbReference type="Proteomes" id="UP000269774"/>
    </source>
</evidence>
<keyword evidence="5" id="KW-1185">Reference proteome</keyword>
<dbReference type="AlphaFoldDB" id="A0A3M2HN09"/>
<evidence type="ECO:0000256" key="1">
    <source>
        <dbReference type="ARBA" id="ARBA00009981"/>
    </source>
</evidence>
<dbReference type="Pfam" id="PF02604">
    <property type="entry name" value="PhdYeFM_antitox"/>
    <property type="match status" value="1"/>
</dbReference>